<evidence type="ECO:0000256" key="1">
    <source>
        <dbReference type="ARBA" id="ARBA00004137"/>
    </source>
</evidence>
<dbReference type="GeneID" id="87890797"/>
<sequence length="150" mass="16934">MTKCWNPQASQQPHRFFCLPETNIHASLLNPPLLTFPYRDTINRPLLLLNPITTNPQIPPKMFGFGQPKLSSEEKIAAVENEIKVMTEMQTRMAKICSQKCLDSTYREGELSKGEASCLDRCSAKFFEAHTTISEQLQKEQAAKGGMMGR</sequence>
<keyword evidence="11 12" id="KW-0143">Chaperone</keyword>
<evidence type="ECO:0000256" key="9">
    <source>
        <dbReference type="ARBA" id="ARBA00023128"/>
    </source>
</evidence>
<evidence type="ECO:0000256" key="2">
    <source>
        <dbReference type="ARBA" id="ARBA00006720"/>
    </source>
</evidence>
<proteinExistence type="inferred from homology"/>
<comment type="function">
    <text evidence="12">Mitochondrial intermembrane chaperone that participates in the import and insertion of some multi-pass transmembrane proteins into the mitochondrial inner membrane. Also required for the transfer of beta-barrel precursors from the TOM complex to the sorting and assembly machinery (SAM complex) of the outer membrane. Acts as a chaperone-like protein that protects the hydrophobic precursors from aggregation and guide them through the mitochondrial intermembrane space.</text>
</comment>
<evidence type="ECO:0000256" key="10">
    <source>
        <dbReference type="ARBA" id="ARBA00023157"/>
    </source>
</evidence>
<evidence type="ECO:0000256" key="8">
    <source>
        <dbReference type="ARBA" id="ARBA00023010"/>
    </source>
</evidence>
<dbReference type="InterPro" id="IPR035427">
    <property type="entry name" value="Tim10-like_dom_sf"/>
</dbReference>
<gene>
    <name evidence="14" type="primary">TIM10</name>
    <name evidence="14" type="ORF">QC761_0001230</name>
</gene>
<evidence type="ECO:0000256" key="6">
    <source>
        <dbReference type="ARBA" id="ARBA00022833"/>
    </source>
</evidence>
<evidence type="ECO:0000256" key="7">
    <source>
        <dbReference type="ARBA" id="ARBA00022927"/>
    </source>
</evidence>
<evidence type="ECO:0000256" key="11">
    <source>
        <dbReference type="ARBA" id="ARBA00023186"/>
    </source>
</evidence>
<dbReference type="EMBL" id="JAFFGZ010000001">
    <property type="protein sequence ID" value="KAK4647462.1"/>
    <property type="molecule type" value="Genomic_DNA"/>
</dbReference>
<dbReference type="PANTHER" id="PTHR11038">
    <property type="entry name" value="MITOCHONDRIAL IMPORT INNER MEMBRANE TRANSLOCASE SUBUNIT TIM10"/>
    <property type="match status" value="1"/>
</dbReference>
<keyword evidence="5 12" id="KW-0472">Membrane</keyword>
<evidence type="ECO:0000256" key="4">
    <source>
        <dbReference type="ARBA" id="ARBA00022723"/>
    </source>
</evidence>
<comment type="subcellular location">
    <subcellularLocation>
        <location evidence="1 12">Mitochondrion inner membrane</location>
        <topology evidence="1 12">Peripheral membrane protein</topology>
        <orientation evidence="1 12">Intermembrane side</orientation>
    </subcellularLocation>
</comment>
<keyword evidence="5 12" id="KW-0999">Mitochondrion inner membrane</keyword>
<dbReference type="Gene3D" id="1.10.287.810">
    <property type="entry name" value="Mitochondrial import inner membrane translocase subunit tim13 like domains"/>
    <property type="match status" value="1"/>
</dbReference>
<dbReference type="PANTHER" id="PTHR11038:SF16">
    <property type="entry name" value="MITOCHONDRIAL IMPORT INNER MEMBRANE TRANSLOCASE SUBUNIT TIM10"/>
    <property type="match status" value="1"/>
</dbReference>
<evidence type="ECO:0000313" key="15">
    <source>
        <dbReference type="Proteomes" id="UP001322138"/>
    </source>
</evidence>
<comment type="domain">
    <text evidence="12">The twin CX3C motif contains 4 conserved Cys residues that form 2 disulfide bonds in the mitochondrial intermembrane space.</text>
</comment>
<keyword evidence="10 12" id="KW-1015">Disulfide bond</keyword>
<dbReference type="InterPro" id="IPR004217">
    <property type="entry name" value="Tim10-like"/>
</dbReference>
<protein>
    <recommendedName>
        <fullName evidence="12">Mitochondrial import inner membrane translocase subunit</fullName>
    </recommendedName>
</protein>
<keyword evidence="15" id="KW-1185">Reference proteome</keyword>
<keyword evidence="8 12" id="KW-0811">Translocation</keyword>
<dbReference type="RefSeq" id="XP_062736438.1">
    <property type="nucleotide sequence ID" value="XM_062871742.1"/>
</dbReference>
<comment type="similarity">
    <text evidence="2 12">Belongs to the small Tim family.</text>
</comment>
<name>A0ABR0FVU6_9PEZI</name>
<keyword evidence="9 12" id="KW-0496">Mitochondrion</keyword>
<comment type="subunit">
    <text evidence="12">Heterohexamer.</text>
</comment>
<evidence type="ECO:0000313" key="14">
    <source>
        <dbReference type="EMBL" id="KAK4647462.1"/>
    </source>
</evidence>
<dbReference type="Proteomes" id="UP001322138">
    <property type="component" value="Unassembled WGS sequence"/>
</dbReference>
<organism evidence="14 15">
    <name type="scientific">Podospora bellae-mahoneyi</name>
    <dbReference type="NCBI Taxonomy" id="2093777"/>
    <lineage>
        <taxon>Eukaryota</taxon>
        <taxon>Fungi</taxon>
        <taxon>Dikarya</taxon>
        <taxon>Ascomycota</taxon>
        <taxon>Pezizomycotina</taxon>
        <taxon>Sordariomycetes</taxon>
        <taxon>Sordariomycetidae</taxon>
        <taxon>Sordariales</taxon>
        <taxon>Podosporaceae</taxon>
        <taxon>Podospora</taxon>
    </lineage>
</organism>
<dbReference type="SUPFAM" id="SSF144122">
    <property type="entry name" value="Tim10-like"/>
    <property type="match status" value="1"/>
</dbReference>
<feature type="domain" description="Tim10-like" evidence="13">
    <location>
        <begin position="77"/>
        <end position="139"/>
    </location>
</feature>
<dbReference type="Pfam" id="PF02953">
    <property type="entry name" value="zf-Tim10_DDP"/>
    <property type="match status" value="1"/>
</dbReference>
<keyword evidence="7 12" id="KW-0653">Protein transport</keyword>
<reference evidence="14 15" key="1">
    <citation type="journal article" date="2023" name="bioRxiv">
        <title>High-quality genome assemblies of four members of thePodospora anserinaspecies complex.</title>
        <authorList>
            <person name="Ament-Velasquez S.L."/>
            <person name="Vogan A.A."/>
            <person name="Wallerman O."/>
            <person name="Hartmann F."/>
            <person name="Gautier V."/>
            <person name="Silar P."/>
            <person name="Giraud T."/>
            <person name="Johannesson H."/>
        </authorList>
    </citation>
    <scope>NUCLEOTIDE SEQUENCE [LARGE SCALE GENOMIC DNA]</scope>
    <source>
        <strain evidence="14 15">CBS 112042</strain>
    </source>
</reference>
<accession>A0ABR0FVU6</accession>
<evidence type="ECO:0000256" key="12">
    <source>
        <dbReference type="RuleBase" id="RU367043"/>
    </source>
</evidence>
<evidence type="ECO:0000259" key="13">
    <source>
        <dbReference type="Pfam" id="PF02953"/>
    </source>
</evidence>
<keyword evidence="3 12" id="KW-0813">Transport</keyword>
<keyword evidence="6" id="KW-0862">Zinc</keyword>
<comment type="caution">
    <text evidence="14">The sequence shown here is derived from an EMBL/GenBank/DDBJ whole genome shotgun (WGS) entry which is preliminary data.</text>
</comment>
<evidence type="ECO:0000256" key="3">
    <source>
        <dbReference type="ARBA" id="ARBA00022448"/>
    </source>
</evidence>
<keyword evidence="4" id="KW-0479">Metal-binding</keyword>
<evidence type="ECO:0000256" key="5">
    <source>
        <dbReference type="ARBA" id="ARBA00022792"/>
    </source>
</evidence>